<feature type="compositionally biased region" description="Low complexity" evidence="1">
    <location>
        <begin position="131"/>
        <end position="192"/>
    </location>
</feature>
<dbReference type="AlphaFoldDB" id="A0AAU3HXZ2"/>
<feature type="compositionally biased region" description="Basic residues" evidence="1">
    <location>
        <begin position="89"/>
        <end position="99"/>
    </location>
</feature>
<sequence length="250" mass="24693">MDYCHVCRRHLNGALACPGCGTPVDELGADTEEVGARPPTGADADARHGADGDVEWRSRRAARRRGGRVLDAEAGSPGDPQAPAGASRRDRKAAAHRRRRRRTLYIAVGFVLAAGGLSLAELGVDAPGLGPSPAAAESPDGSASPAASSLPKKAPSKSPSAGRTPGSSASASGTSSASASASPTATSEKSTAGAGSPTLGTRPGHSTSASATASSGPGASAPAGTDPTTSAPAPTPSSSDDCNRFLWWCS</sequence>
<dbReference type="EMBL" id="CP109546">
    <property type="protein sequence ID" value="WTZ09274.1"/>
    <property type="molecule type" value="Genomic_DNA"/>
</dbReference>
<gene>
    <name evidence="3" type="ORF">OG699_15480</name>
</gene>
<evidence type="ECO:0008006" key="4">
    <source>
        <dbReference type="Google" id="ProtNLM"/>
    </source>
</evidence>
<organism evidence="3">
    <name type="scientific">Streptomyces sp. NBC_01393</name>
    <dbReference type="NCBI Taxonomy" id="2903851"/>
    <lineage>
        <taxon>Bacteria</taxon>
        <taxon>Bacillati</taxon>
        <taxon>Actinomycetota</taxon>
        <taxon>Actinomycetes</taxon>
        <taxon>Kitasatosporales</taxon>
        <taxon>Streptomycetaceae</taxon>
        <taxon>Streptomyces</taxon>
    </lineage>
</organism>
<feature type="compositionally biased region" description="Low complexity" evidence="1">
    <location>
        <begin position="206"/>
        <end position="240"/>
    </location>
</feature>
<feature type="transmembrane region" description="Helical" evidence="2">
    <location>
        <begin position="104"/>
        <end position="124"/>
    </location>
</feature>
<feature type="compositionally biased region" description="Basic and acidic residues" evidence="1">
    <location>
        <begin position="44"/>
        <end position="58"/>
    </location>
</feature>
<reference evidence="3" key="1">
    <citation type="submission" date="2022-10" db="EMBL/GenBank/DDBJ databases">
        <title>The complete genomes of actinobacterial strains from the NBC collection.</title>
        <authorList>
            <person name="Joergensen T.S."/>
            <person name="Alvarez Arevalo M."/>
            <person name="Sterndorff E.B."/>
            <person name="Faurdal D."/>
            <person name="Vuksanovic O."/>
            <person name="Mourched A.-S."/>
            <person name="Charusanti P."/>
            <person name="Shaw S."/>
            <person name="Blin K."/>
            <person name="Weber T."/>
        </authorList>
    </citation>
    <scope>NUCLEOTIDE SEQUENCE</scope>
    <source>
        <strain evidence="3">NBC_01393</strain>
    </source>
</reference>
<evidence type="ECO:0000256" key="1">
    <source>
        <dbReference type="SAM" id="MobiDB-lite"/>
    </source>
</evidence>
<name>A0AAU3HXZ2_9ACTN</name>
<evidence type="ECO:0000313" key="3">
    <source>
        <dbReference type="EMBL" id="WTZ09274.1"/>
    </source>
</evidence>
<protein>
    <recommendedName>
        <fullName evidence="4">Zinc ribbon domain-containing protein</fullName>
    </recommendedName>
</protein>
<feature type="region of interest" description="Disordered" evidence="1">
    <location>
        <begin position="28"/>
        <end position="99"/>
    </location>
</feature>
<keyword evidence="2" id="KW-1133">Transmembrane helix</keyword>
<evidence type="ECO:0000256" key="2">
    <source>
        <dbReference type="SAM" id="Phobius"/>
    </source>
</evidence>
<proteinExistence type="predicted"/>
<feature type="region of interest" description="Disordered" evidence="1">
    <location>
        <begin position="130"/>
        <end position="242"/>
    </location>
</feature>
<accession>A0AAU3HXZ2</accession>
<keyword evidence="2" id="KW-0472">Membrane</keyword>
<keyword evidence="2" id="KW-0812">Transmembrane</keyword>